<gene>
    <name evidence="6 7" type="primary">rplM</name>
    <name evidence="7" type="ORF">LEP1GSC036_3253</name>
</gene>
<dbReference type="Pfam" id="PF00572">
    <property type="entry name" value="Ribosomal_L13"/>
    <property type="match status" value="1"/>
</dbReference>
<organism evidence="7 8">
    <name type="scientific">Leptospira weilii str. 2006001853</name>
    <dbReference type="NCBI Taxonomy" id="1001589"/>
    <lineage>
        <taxon>Bacteria</taxon>
        <taxon>Pseudomonadati</taxon>
        <taxon>Spirochaetota</taxon>
        <taxon>Spirochaetia</taxon>
        <taxon>Leptospirales</taxon>
        <taxon>Leptospiraceae</taxon>
        <taxon>Leptospira</taxon>
    </lineage>
</organism>
<evidence type="ECO:0000256" key="3">
    <source>
        <dbReference type="ARBA" id="ARBA00022980"/>
    </source>
</evidence>
<dbReference type="RefSeq" id="WP_002623283.1">
    <property type="nucleotide sequence ID" value="NZ_AFLV02000038.1"/>
</dbReference>
<dbReference type="GO" id="GO:0022625">
    <property type="term" value="C:cytosolic large ribosomal subunit"/>
    <property type="evidence" value="ECO:0007669"/>
    <property type="project" value="TreeGrafter"/>
</dbReference>
<name>A0A828Z0M8_9LEPT</name>
<evidence type="ECO:0000313" key="8">
    <source>
        <dbReference type="Proteomes" id="UP000001338"/>
    </source>
</evidence>
<evidence type="ECO:0000256" key="6">
    <source>
        <dbReference type="HAMAP-Rule" id="MF_01366"/>
    </source>
</evidence>
<comment type="function">
    <text evidence="6">This protein is one of the early assembly proteins of the 50S ribosomal subunit, although it is not seen to bind rRNA by itself. It is important during the early stages of 50S assembly.</text>
</comment>
<dbReference type="HAMAP" id="MF_01366">
    <property type="entry name" value="Ribosomal_uL13"/>
    <property type="match status" value="1"/>
</dbReference>
<dbReference type="PANTHER" id="PTHR11545:SF2">
    <property type="entry name" value="LARGE RIBOSOMAL SUBUNIT PROTEIN UL13M"/>
    <property type="match status" value="1"/>
</dbReference>
<evidence type="ECO:0000256" key="1">
    <source>
        <dbReference type="ARBA" id="ARBA00006227"/>
    </source>
</evidence>
<dbReference type="AlphaFoldDB" id="A0A828Z0M8"/>
<keyword evidence="3 6" id="KW-0689">Ribosomal protein</keyword>
<dbReference type="GO" id="GO:0003735">
    <property type="term" value="F:structural constituent of ribosome"/>
    <property type="evidence" value="ECO:0007669"/>
    <property type="project" value="InterPro"/>
</dbReference>
<dbReference type="NCBIfam" id="TIGR01066">
    <property type="entry name" value="rplM_bact"/>
    <property type="match status" value="1"/>
</dbReference>
<dbReference type="GO" id="GO:0006412">
    <property type="term" value="P:translation"/>
    <property type="evidence" value="ECO:0007669"/>
    <property type="project" value="UniProtKB-UniRule"/>
</dbReference>
<evidence type="ECO:0000256" key="5">
    <source>
        <dbReference type="ARBA" id="ARBA00035201"/>
    </source>
</evidence>
<evidence type="ECO:0000256" key="2">
    <source>
        <dbReference type="ARBA" id="ARBA00011838"/>
    </source>
</evidence>
<dbReference type="PIRSF" id="PIRSF002181">
    <property type="entry name" value="Ribosomal_L13"/>
    <property type="match status" value="1"/>
</dbReference>
<dbReference type="SUPFAM" id="SSF52161">
    <property type="entry name" value="Ribosomal protein L13"/>
    <property type="match status" value="1"/>
</dbReference>
<keyword evidence="4 6" id="KW-0687">Ribonucleoprotein</keyword>
<dbReference type="GO" id="GO:0017148">
    <property type="term" value="P:negative regulation of translation"/>
    <property type="evidence" value="ECO:0007669"/>
    <property type="project" value="TreeGrafter"/>
</dbReference>
<dbReference type="InterPro" id="IPR036899">
    <property type="entry name" value="Ribosomal_uL13_sf"/>
</dbReference>
<dbReference type="Gene3D" id="3.90.1180.10">
    <property type="entry name" value="Ribosomal protein L13"/>
    <property type="match status" value="1"/>
</dbReference>
<dbReference type="GO" id="GO:0003729">
    <property type="term" value="F:mRNA binding"/>
    <property type="evidence" value="ECO:0007669"/>
    <property type="project" value="TreeGrafter"/>
</dbReference>
<dbReference type="InterPro" id="IPR005822">
    <property type="entry name" value="Ribosomal_uL13"/>
</dbReference>
<dbReference type="GeneID" id="61111939"/>
<evidence type="ECO:0000313" key="7">
    <source>
        <dbReference type="EMBL" id="EKR64772.1"/>
    </source>
</evidence>
<comment type="caution">
    <text evidence="7">The sequence shown here is derived from an EMBL/GenBank/DDBJ whole genome shotgun (WGS) entry which is preliminary data.</text>
</comment>
<dbReference type="PANTHER" id="PTHR11545">
    <property type="entry name" value="RIBOSOMAL PROTEIN L13"/>
    <property type="match status" value="1"/>
</dbReference>
<dbReference type="Proteomes" id="UP000001338">
    <property type="component" value="Unassembled WGS sequence"/>
</dbReference>
<proteinExistence type="inferred from homology"/>
<reference evidence="7 8" key="1">
    <citation type="submission" date="2012-10" db="EMBL/GenBank/DDBJ databases">
        <authorList>
            <person name="Harkins D.M."/>
            <person name="Durkin A.S."/>
            <person name="Brinkac L.M."/>
            <person name="Haft D.H."/>
            <person name="Selengut J.D."/>
            <person name="Sanka R."/>
            <person name="DePew J."/>
            <person name="Purushe J."/>
            <person name="Whelen A.C."/>
            <person name="Vinetz J.M."/>
            <person name="Sutton G.G."/>
            <person name="Nierman W.C."/>
            <person name="Fouts D.E."/>
        </authorList>
    </citation>
    <scope>NUCLEOTIDE SEQUENCE [LARGE SCALE GENOMIC DNA]</scope>
    <source>
        <strain evidence="7 8">2006001853</strain>
    </source>
</reference>
<dbReference type="CDD" id="cd00392">
    <property type="entry name" value="Ribosomal_L13"/>
    <property type="match status" value="1"/>
</dbReference>
<protein>
    <recommendedName>
        <fullName evidence="5 6">Large ribosomal subunit protein uL13</fullName>
    </recommendedName>
</protein>
<evidence type="ECO:0000256" key="4">
    <source>
        <dbReference type="ARBA" id="ARBA00023274"/>
    </source>
</evidence>
<dbReference type="FunFam" id="3.90.1180.10:FF:000001">
    <property type="entry name" value="50S ribosomal protein L13"/>
    <property type="match status" value="1"/>
</dbReference>
<sequence>MSVLSKAHRTPSLTKENALKGWFVVDAEGKTLGRLASGIAARLRGKHKATFTPNQDCGDNIIVINASKVKVTGNKEMQKMYYHHSRYPGGMTETVFKDLIAKQPEKVIYEAVKGMLPKSKLGAKILTHCKIFSGAEHNLQAQKPVKLEI</sequence>
<dbReference type="InterPro" id="IPR005823">
    <property type="entry name" value="Ribosomal_uL13_bac-type"/>
</dbReference>
<comment type="subunit">
    <text evidence="2 6">Part of the 50S ribosomal subunit.</text>
</comment>
<accession>A0A828Z0M8</accession>
<dbReference type="EMBL" id="AFLV02000038">
    <property type="protein sequence ID" value="EKR64772.1"/>
    <property type="molecule type" value="Genomic_DNA"/>
</dbReference>
<comment type="similarity">
    <text evidence="1 6">Belongs to the universal ribosomal protein uL13 family.</text>
</comment>